<gene>
    <name evidence="2" type="ORF">C1645_789404</name>
</gene>
<dbReference type="Pfam" id="PF12937">
    <property type="entry name" value="F-box-like"/>
    <property type="match status" value="1"/>
</dbReference>
<evidence type="ECO:0000259" key="1">
    <source>
        <dbReference type="Pfam" id="PF12937"/>
    </source>
</evidence>
<comment type="caution">
    <text evidence="2">The sequence shown here is derived from an EMBL/GenBank/DDBJ whole genome shotgun (WGS) entry which is preliminary data.</text>
</comment>
<organism evidence="2 3">
    <name type="scientific">Glomus cerebriforme</name>
    <dbReference type="NCBI Taxonomy" id="658196"/>
    <lineage>
        <taxon>Eukaryota</taxon>
        <taxon>Fungi</taxon>
        <taxon>Fungi incertae sedis</taxon>
        <taxon>Mucoromycota</taxon>
        <taxon>Glomeromycotina</taxon>
        <taxon>Glomeromycetes</taxon>
        <taxon>Glomerales</taxon>
        <taxon>Glomeraceae</taxon>
        <taxon>Glomus</taxon>
    </lineage>
</organism>
<evidence type="ECO:0000313" key="3">
    <source>
        <dbReference type="Proteomes" id="UP000265703"/>
    </source>
</evidence>
<dbReference type="EMBL" id="QKYT01000733">
    <property type="protein sequence ID" value="RIA81865.1"/>
    <property type="molecule type" value="Genomic_DNA"/>
</dbReference>
<proteinExistence type="predicted"/>
<evidence type="ECO:0000313" key="2">
    <source>
        <dbReference type="EMBL" id="RIA81865.1"/>
    </source>
</evidence>
<name>A0A397SC35_9GLOM</name>
<sequence>MAYSKLSLGDLPEITNEILQRLDDYSTLYSCILVNRLWCRLAMPFLWRDPFSISKYKKHLKYHFIDIYLYFLGEADKNILKKVFEIDRIDFISPPLFNYPHFIKALNTNKLELIVSDWIDSCTKSPHQNKGNSLYYNLPQVMPPSQPHCSSLSSTSTYFEFSPLPKDIKNINEIIRHNFQHKVLPVPNILQKRRGAYYVPYSLPVDFKSLKREAEIPTMKMTALPPPRGRQPMFPINSLNSLSMTRQFSRFVDIEKSIKLKRFICCALIKLFITHSASLITFEIILRHKIENSFIYDVYEMIKNNSKFISDIENFTFHNSLPITKMVYIQPLISYLPSLCNLIKNLKIQMIPNRSLETSRNLSKLICSQRQLSKLTFREVFQDSLSSLKNVAHTLTCLIFDTCHFINIQSFQGLECLENLESLQFIHCYLKSEIIEHLSNIKNLKIKTLSIINRDGSANNFQYQLLLLKIGSHLENLILSIDKNDTLQNISHFCEKIKFIHFTKLKQDSIPELNRLILNFGTTLRYLTLDIDDYSYVISPFQYIKRVSGIQDMEKSSILLLQQLGQLLPPTLEYIDLFLILDPINLKTFLINCKHLKLSRLLLRNKIEFYLDFTLQLLKEFIIEMNSIQYLAYRIGKGVDSLEWDLGGNKLKEKEKAREFDPYVKVKNYNEVVIRKSEPFYV</sequence>
<accession>A0A397SC35</accession>
<dbReference type="OrthoDB" id="2125396at2759"/>
<dbReference type="InterPro" id="IPR001810">
    <property type="entry name" value="F-box_dom"/>
</dbReference>
<feature type="domain" description="F-box" evidence="1">
    <location>
        <begin position="12"/>
        <end position="51"/>
    </location>
</feature>
<reference evidence="2 3" key="1">
    <citation type="submission" date="2018-06" db="EMBL/GenBank/DDBJ databases">
        <title>Comparative genomics reveals the genomic features of Rhizophagus irregularis, R. cerebriforme, R. diaphanum and Gigaspora rosea, and their symbiotic lifestyle signature.</title>
        <authorList>
            <person name="Morin E."/>
            <person name="San Clemente H."/>
            <person name="Chen E.C.H."/>
            <person name="De La Providencia I."/>
            <person name="Hainaut M."/>
            <person name="Kuo A."/>
            <person name="Kohler A."/>
            <person name="Murat C."/>
            <person name="Tang N."/>
            <person name="Roy S."/>
            <person name="Loubradou J."/>
            <person name="Henrissat B."/>
            <person name="Grigoriev I.V."/>
            <person name="Corradi N."/>
            <person name="Roux C."/>
            <person name="Martin F.M."/>
        </authorList>
    </citation>
    <scope>NUCLEOTIDE SEQUENCE [LARGE SCALE GENOMIC DNA]</scope>
    <source>
        <strain evidence="2 3">DAOM 227022</strain>
    </source>
</reference>
<dbReference type="AlphaFoldDB" id="A0A397SC35"/>
<protein>
    <recommendedName>
        <fullName evidence="1">F-box domain-containing protein</fullName>
    </recommendedName>
</protein>
<dbReference type="InterPro" id="IPR036047">
    <property type="entry name" value="F-box-like_dom_sf"/>
</dbReference>
<dbReference type="SUPFAM" id="SSF81383">
    <property type="entry name" value="F-box domain"/>
    <property type="match status" value="1"/>
</dbReference>
<keyword evidence="3" id="KW-1185">Reference proteome</keyword>
<dbReference type="Proteomes" id="UP000265703">
    <property type="component" value="Unassembled WGS sequence"/>
</dbReference>